<organism evidence="1 2">
    <name type="scientific">Perilla frutescens var. hirtella</name>
    <name type="common">Perilla citriodora</name>
    <name type="synonym">Perilla setoyensis</name>
    <dbReference type="NCBI Taxonomy" id="608512"/>
    <lineage>
        <taxon>Eukaryota</taxon>
        <taxon>Viridiplantae</taxon>
        <taxon>Streptophyta</taxon>
        <taxon>Embryophyta</taxon>
        <taxon>Tracheophyta</taxon>
        <taxon>Spermatophyta</taxon>
        <taxon>Magnoliopsida</taxon>
        <taxon>eudicotyledons</taxon>
        <taxon>Gunneridae</taxon>
        <taxon>Pentapetalae</taxon>
        <taxon>asterids</taxon>
        <taxon>lamiids</taxon>
        <taxon>Lamiales</taxon>
        <taxon>Lamiaceae</taxon>
        <taxon>Nepetoideae</taxon>
        <taxon>Elsholtzieae</taxon>
        <taxon>Perilla</taxon>
    </lineage>
</organism>
<dbReference type="Proteomes" id="UP001190926">
    <property type="component" value="Unassembled WGS sequence"/>
</dbReference>
<dbReference type="EMBL" id="SDAM02000101">
    <property type="protein sequence ID" value="KAH6830041.1"/>
    <property type="molecule type" value="Genomic_DNA"/>
</dbReference>
<comment type="caution">
    <text evidence="1">The sequence shown here is derived from an EMBL/GenBank/DDBJ whole genome shotgun (WGS) entry which is preliminary data.</text>
</comment>
<dbReference type="AlphaFoldDB" id="A0AAD4JA65"/>
<keyword evidence="2" id="KW-1185">Reference proteome</keyword>
<dbReference type="GO" id="GO:0003676">
    <property type="term" value="F:nucleic acid binding"/>
    <property type="evidence" value="ECO:0007669"/>
    <property type="project" value="InterPro"/>
</dbReference>
<reference evidence="1 2" key="1">
    <citation type="journal article" date="2021" name="Nat. Commun.">
        <title>Incipient diploidization of the medicinal plant Perilla within 10,000 years.</title>
        <authorList>
            <person name="Zhang Y."/>
            <person name="Shen Q."/>
            <person name="Leng L."/>
            <person name="Zhang D."/>
            <person name="Chen S."/>
            <person name="Shi Y."/>
            <person name="Ning Z."/>
            <person name="Chen S."/>
        </authorList>
    </citation>
    <scope>NUCLEOTIDE SEQUENCE [LARGE SCALE GENOMIC DNA]</scope>
    <source>
        <strain evidence="2">cv. PC099</strain>
    </source>
</reference>
<proteinExistence type="predicted"/>
<sequence>MASIQAISLDGAHKKLIDVGLERWARSKCPVRRYGFLMSNAAETFNARILWARRLPICSMIKAIRHVIEPWFDKRRELVNARDHPLTEEALRKLIEEVEKSHFYNVVAITQSTFKGLMPCSHAAASIVRNNELIYDYVWSYYKMINLRDTYELSVNPLPHRDEWVVPKHIASIKVLPPIVTRQAGRPPIRRHRSDTEAFNRPHRQPMKCSICHEPGHTQTTCPLQIRENNE</sequence>
<evidence type="ECO:0000313" key="2">
    <source>
        <dbReference type="Proteomes" id="UP001190926"/>
    </source>
</evidence>
<dbReference type="InterPro" id="IPR036875">
    <property type="entry name" value="Znf_CCHC_sf"/>
</dbReference>
<name>A0AAD4JA65_PERFH</name>
<protein>
    <submittedName>
        <fullName evidence="1">Uncharacterized protein</fullName>
    </submittedName>
</protein>
<accession>A0AAD4JA65</accession>
<dbReference type="GO" id="GO:0008270">
    <property type="term" value="F:zinc ion binding"/>
    <property type="evidence" value="ECO:0007669"/>
    <property type="project" value="InterPro"/>
</dbReference>
<gene>
    <name evidence="1" type="ORF">C2S53_004158</name>
</gene>
<dbReference type="SUPFAM" id="SSF57756">
    <property type="entry name" value="Retrovirus zinc finger-like domains"/>
    <property type="match status" value="1"/>
</dbReference>
<evidence type="ECO:0000313" key="1">
    <source>
        <dbReference type="EMBL" id="KAH6830041.1"/>
    </source>
</evidence>